<evidence type="ECO:0000256" key="11">
    <source>
        <dbReference type="SAM" id="MobiDB-lite"/>
    </source>
</evidence>
<gene>
    <name evidence="14" type="ORF">EGW08_005264</name>
</gene>
<sequence>MTFTVILRLFATLFVLGLFLKGFFPLKKSWDRESQENGFSHKVKRFSVPQSGQDLVDGEGFLKANIDDEVGDKNGESLNSPGTVFLHDIFHPRVILMIIDAFREDFAYGPMRFMPLTHGILSKGKGLKFTAETMPPTVTLPRIKAMMTGSTSSFADVILNFGSSALEEDNVISRLQSDGRHVIFFGDDTWLKLFPQHFERSDGTTSFFVSDYTEVDDNVTRHLKTELEKPTWDMMILHYLGLDHIGHFAGPRSPLIGPKLAEMDTIISRIYTAMEKWVEPSMLIVCGDHGMSDQGGHGGASPGEISVPVIILSPQISNPDPKHSGTISQTDMCPTLAVLLGVPIPMGNIGKVVTEALLGYSLQQKVAILHHNARQAMEILRECVSDLHKESAFLLLQETETRIHKWQSSKNSSSKSRWESQGQSLITSLSESLSLISEKVSKLATSYDVYAMAIAIVLMWMMLVSLVFGCLQEKRNNVKMSPASSVQFYMATALPVLGSAVLSHIIMCTGGVPSDAVCSRSLPSALIQAALFVIFVCLAVHIICSWPSLETVTKRLKAVLCGSSLIELLLLVGTVLHTVSLLSSSFVEEEHQTFYFLATTLHVFIFYQLVVTYLKGFHTRREEELFRRREITDTSDQTTGEYQTYTRSENANCPVGEPYADSLKIENSTSVSKRSFLEIVDTDKPEEDANLLQQAQSEVFQSTSNTNTNSTRLSTNSFLHWAFSVLAVLLMLRVLRRWNHTGNKWLDIPDFGDWMIMPANKAFLSIATVFSFMIIGASRGSRLKRVQTMCVNLALCCAYLCRAAQGSLIFPYRKLLSSSGVLEARASYFFIAATCLISLLPENFFKLDNRIESPQSPLSKSPSCKSIGSSSTSSTQKSLSGYAIKESRNTDLTPMSTKVDSESDPDVDVSFSMQQRLRGVMAAVVCFCCLVKQPHNAPVSAAMSLAEQIMTPVLIQAGFRPVYSLLYTVWMGQVFFFLQGNSNSLSTVDIAAGYIGLDDYWPVVSGLLLFMTTYVGPIFWSLAFLNFLFQTQEQHTESGKVLSIFKVLDSSCQALLLTRVLPLSVYMALVAAQRYHLFVWSVFSPKMLYEAANTVVVGLQLLVFIAISTLSS</sequence>
<evidence type="ECO:0000256" key="4">
    <source>
        <dbReference type="ARBA" id="ARBA00022502"/>
    </source>
</evidence>
<feature type="transmembrane region" description="Helical" evidence="12">
    <location>
        <begin position="594"/>
        <end position="614"/>
    </location>
</feature>
<evidence type="ECO:0000256" key="7">
    <source>
        <dbReference type="ARBA" id="ARBA00022824"/>
    </source>
</evidence>
<evidence type="ECO:0000256" key="9">
    <source>
        <dbReference type="ARBA" id="ARBA00023136"/>
    </source>
</evidence>
<feature type="transmembrane region" description="Helical" evidence="12">
    <location>
        <begin position="718"/>
        <end position="735"/>
    </location>
</feature>
<keyword evidence="15" id="KW-1185">Reference proteome</keyword>
<feature type="transmembrane region" description="Helical" evidence="12">
    <location>
        <begin position="755"/>
        <end position="777"/>
    </location>
</feature>
<dbReference type="UniPathway" id="UPA00196"/>
<organism evidence="14 15">
    <name type="scientific">Elysia chlorotica</name>
    <name type="common">Eastern emerald elysia</name>
    <name type="synonym">Sea slug</name>
    <dbReference type="NCBI Taxonomy" id="188477"/>
    <lineage>
        <taxon>Eukaryota</taxon>
        <taxon>Metazoa</taxon>
        <taxon>Spiralia</taxon>
        <taxon>Lophotrochozoa</taxon>
        <taxon>Mollusca</taxon>
        <taxon>Gastropoda</taxon>
        <taxon>Heterobranchia</taxon>
        <taxon>Euthyneura</taxon>
        <taxon>Panpulmonata</taxon>
        <taxon>Sacoglossa</taxon>
        <taxon>Placobranchoidea</taxon>
        <taxon>Plakobranchidae</taxon>
        <taxon>Elysia</taxon>
    </lineage>
</organism>
<keyword evidence="6 12" id="KW-0812">Transmembrane</keyword>
<dbReference type="InterPro" id="IPR037674">
    <property type="entry name" value="PIG-G_N"/>
</dbReference>
<evidence type="ECO:0000313" key="15">
    <source>
        <dbReference type="Proteomes" id="UP000271974"/>
    </source>
</evidence>
<dbReference type="GO" id="GO:0005789">
    <property type="term" value="C:endoplasmic reticulum membrane"/>
    <property type="evidence" value="ECO:0007669"/>
    <property type="project" value="UniProtKB-SubCell"/>
</dbReference>
<evidence type="ECO:0000256" key="8">
    <source>
        <dbReference type="ARBA" id="ARBA00022989"/>
    </source>
</evidence>
<dbReference type="PANTHER" id="PTHR23072:SF0">
    <property type="entry name" value="GPI ETHANOLAMINE PHOSPHATE TRANSFERASE 2"/>
    <property type="match status" value="1"/>
</dbReference>
<evidence type="ECO:0000256" key="3">
    <source>
        <dbReference type="ARBA" id="ARBA00005315"/>
    </source>
</evidence>
<dbReference type="STRING" id="188477.A0A433TZC9"/>
<dbReference type="Pfam" id="PF19316">
    <property type="entry name" value="PIGO_PIGG"/>
    <property type="match status" value="1"/>
</dbReference>
<dbReference type="PANTHER" id="PTHR23072">
    <property type="entry name" value="PHOSPHATIDYLINOSITOL GLYCAN-RELATED"/>
    <property type="match status" value="1"/>
</dbReference>
<feature type="transmembrane region" description="Helical" evidence="12">
    <location>
        <begin position="1050"/>
        <end position="1071"/>
    </location>
</feature>
<comment type="subcellular location">
    <subcellularLocation>
        <location evidence="1">Endoplasmic reticulum membrane</location>
        <topology evidence="1">Multi-pass membrane protein</topology>
    </subcellularLocation>
</comment>
<evidence type="ECO:0000256" key="1">
    <source>
        <dbReference type="ARBA" id="ARBA00004477"/>
    </source>
</evidence>
<evidence type="ECO:0000256" key="6">
    <source>
        <dbReference type="ARBA" id="ARBA00022692"/>
    </source>
</evidence>
<comment type="caution">
    <text evidence="14">The sequence shown here is derived from an EMBL/GenBank/DDBJ whole genome shotgun (WGS) entry which is preliminary data.</text>
</comment>
<dbReference type="InterPro" id="IPR039527">
    <property type="entry name" value="PIGG/GPI7"/>
</dbReference>
<dbReference type="SUPFAM" id="SSF53649">
    <property type="entry name" value="Alkaline phosphatase-like"/>
    <property type="match status" value="1"/>
</dbReference>
<evidence type="ECO:0000256" key="12">
    <source>
        <dbReference type="SAM" id="Phobius"/>
    </source>
</evidence>
<feature type="transmembrane region" description="Helical" evidence="12">
    <location>
        <begin position="492"/>
        <end position="513"/>
    </location>
</feature>
<evidence type="ECO:0000259" key="13">
    <source>
        <dbReference type="Pfam" id="PF19316"/>
    </source>
</evidence>
<dbReference type="OrthoDB" id="272139at2759"/>
<protein>
    <recommendedName>
        <fullName evidence="13">GPI ethanolamine phosphate transferase 2 C-terminal domain-containing protein</fullName>
    </recommendedName>
</protein>
<proteinExistence type="inferred from homology"/>
<comment type="similarity">
    <text evidence="3">Belongs to the PIGG/PIGN/PIGO family. PIGG subfamily.</text>
</comment>
<dbReference type="Proteomes" id="UP000271974">
    <property type="component" value="Unassembled WGS sequence"/>
</dbReference>
<dbReference type="GO" id="GO:0051267">
    <property type="term" value="F:CP2 mannose-ethanolamine phosphotransferase activity"/>
    <property type="evidence" value="ECO:0007669"/>
    <property type="project" value="TreeGrafter"/>
</dbReference>
<feature type="transmembrane region" description="Helical" evidence="12">
    <location>
        <begin position="962"/>
        <end position="980"/>
    </location>
</feature>
<dbReference type="Gene3D" id="3.40.720.10">
    <property type="entry name" value="Alkaline Phosphatase, subunit A"/>
    <property type="match status" value="1"/>
</dbReference>
<feature type="transmembrane region" description="Helical" evidence="12">
    <location>
        <begin position="449"/>
        <end position="471"/>
    </location>
</feature>
<evidence type="ECO:0000256" key="10">
    <source>
        <dbReference type="ARBA" id="ARBA00023180"/>
    </source>
</evidence>
<dbReference type="CDD" id="cd16024">
    <property type="entry name" value="GPI_EPT_2"/>
    <property type="match status" value="1"/>
</dbReference>
<dbReference type="InterPro" id="IPR017850">
    <property type="entry name" value="Alkaline_phosphatase_core_sf"/>
</dbReference>
<dbReference type="InterPro" id="IPR045687">
    <property type="entry name" value="PIGG/GPI7_C"/>
</dbReference>
<feature type="transmembrane region" description="Helical" evidence="12">
    <location>
        <begin position="558"/>
        <end position="582"/>
    </location>
</feature>
<dbReference type="InterPro" id="IPR002591">
    <property type="entry name" value="Phosphodiest/P_Trfase"/>
</dbReference>
<feature type="transmembrane region" description="Helical" evidence="12">
    <location>
        <begin position="1091"/>
        <end position="1110"/>
    </location>
</feature>
<name>A0A433TZC9_ELYCH</name>
<dbReference type="AlphaFoldDB" id="A0A433TZC9"/>
<keyword evidence="8 12" id="KW-1133">Transmembrane helix</keyword>
<feature type="transmembrane region" description="Helical" evidence="12">
    <location>
        <begin position="789"/>
        <end position="810"/>
    </location>
</feature>
<dbReference type="EMBL" id="RQTK01000123">
    <property type="protein sequence ID" value="RUS86939.1"/>
    <property type="molecule type" value="Genomic_DNA"/>
</dbReference>
<feature type="region of interest" description="Disordered" evidence="11">
    <location>
        <begin position="853"/>
        <end position="880"/>
    </location>
</feature>
<feature type="transmembrane region" description="Helical" evidence="12">
    <location>
        <begin position="525"/>
        <end position="546"/>
    </location>
</feature>
<feature type="compositionally biased region" description="Low complexity" evidence="11">
    <location>
        <begin position="859"/>
        <end position="880"/>
    </location>
</feature>
<evidence type="ECO:0000256" key="5">
    <source>
        <dbReference type="ARBA" id="ARBA00022679"/>
    </source>
</evidence>
<accession>A0A433TZC9</accession>
<dbReference type="Pfam" id="PF01663">
    <property type="entry name" value="Phosphodiest"/>
    <property type="match status" value="1"/>
</dbReference>
<feature type="transmembrane region" description="Helical" evidence="12">
    <location>
        <begin position="822"/>
        <end position="840"/>
    </location>
</feature>
<keyword evidence="10" id="KW-0325">Glycoprotein</keyword>
<keyword evidence="5" id="KW-0808">Transferase</keyword>
<evidence type="ECO:0000313" key="14">
    <source>
        <dbReference type="EMBL" id="RUS86939.1"/>
    </source>
</evidence>
<dbReference type="GO" id="GO:0006506">
    <property type="term" value="P:GPI anchor biosynthetic process"/>
    <property type="evidence" value="ECO:0007669"/>
    <property type="project" value="UniProtKB-UniPathway"/>
</dbReference>
<feature type="domain" description="GPI ethanolamine phosphate transferase 2 C-terminal" evidence="13">
    <location>
        <begin position="934"/>
        <end position="1101"/>
    </location>
</feature>
<keyword evidence="9 12" id="KW-0472">Membrane</keyword>
<evidence type="ECO:0000256" key="2">
    <source>
        <dbReference type="ARBA" id="ARBA00004687"/>
    </source>
</evidence>
<comment type="pathway">
    <text evidence="2">Glycolipid biosynthesis; glycosylphosphatidylinositol-anchor biosynthesis.</text>
</comment>
<keyword evidence="7" id="KW-0256">Endoplasmic reticulum</keyword>
<feature type="transmembrane region" description="Helical" evidence="12">
    <location>
        <begin position="1000"/>
        <end position="1029"/>
    </location>
</feature>
<keyword evidence="4" id="KW-0337">GPI-anchor biosynthesis</keyword>
<reference evidence="14 15" key="1">
    <citation type="submission" date="2019-01" db="EMBL/GenBank/DDBJ databases">
        <title>A draft genome assembly of the solar-powered sea slug Elysia chlorotica.</title>
        <authorList>
            <person name="Cai H."/>
            <person name="Li Q."/>
            <person name="Fang X."/>
            <person name="Li J."/>
            <person name="Curtis N.E."/>
            <person name="Altenburger A."/>
            <person name="Shibata T."/>
            <person name="Feng M."/>
            <person name="Maeda T."/>
            <person name="Schwartz J.A."/>
            <person name="Shigenobu S."/>
            <person name="Lundholm N."/>
            <person name="Nishiyama T."/>
            <person name="Yang H."/>
            <person name="Hasebe M."/>
            <person name="Li S."/>
            <person name="Pierce S.K."/>
            <person name="Wang J."/>
        </authorList>
    </citation>
    <scope>NUCLEOTIDE SEQUENCE [LARGE SCALE GENOMIC DNA]</scope>
    <source>
        <strain evidence="14">EC2010</strain>
        <tissue evidence="14">Whole organism of an adult</tissue>
    </source>
</reference>